<name>A0AAW2F133_9HYME</name>
<dbReference type="EMBL" id="JADYXP020000016">
    <property type="protein sequence ID" value="KAL0107955.1"/>
    <property type="molecule type" value="Genomic_DNA"/>
</dbReference>
<dbReference type="Proteomes" id="UP001430953">
    <property type="component" value="Unassembled WGS sequence"/>
</dbReference>
<evidence type="ECO:0000313" key="3">
    <source>
        <dbReference type="EMBL" id="KAL0107955.1"/>
    </source>
</evidence>
<reference evidence="3 4" key="1">
    <citation type="submission" date="2023-03" db="EMBL/GenBank/DDBJ databases">
        <title>High recombination rates correlate with genetic variation in Cardiocondyla obscurior ants.</title>
        <authorList>
            <person name="Errbii M."/>
        </authorList>
    </citation>
    <scope>NUCLEOTIDE SEQUENCE [LARGE SCALE GENOMIC DNA]</scope>
    <source>
        <strain evidence="3">Alpha-2009</strain>
        <tissue evidence="3">Whole body</tissue>
    </source>
</reference>
<accession>A0AAW2F133</accession>
<gene>
    <name evidence="3" type="ORF">PUN28_014898</name>
</gene>
<sequence length="63" mass="7602">MVDEESQTSSEKSENYSRFKESNETRHMSTKKLKRLVLLEQLSLILNFFFGKTYNFIYRKNLC</sequence>
<evidence type="ECO:0000256" key="2">
    <source>
        <dbReference type="SAM" id="Phobius"/>
    </source>
</evidence>
<keyword evidence="2" id="KW-0812">Transmembrane</keyword>
<evidence type="ECO:0000256" key="1">
    <source>
        <dbReference type="SAM" id="MobiDB-lite"/>
    </source>
</evidence>
<feature type="compositionally biased region" description="Basic and acidic residues" evidence="1">
    <location>
        <begin position="11"/>
        <end position="27"/>
    </location>
</feature>
<proteinExistence type="predicted"/>
<keyword evidence="4" id="KW-1185">Reference proteome</keyword>
<feature type="region of interest" description="Disordered" evidence="1">
    <location>
        <begin position="1"/>
        <end position="27"/>
    </location>
</feature>
<keyword evidence="2" id="KW-1133">Transmembrane helix</keyword>
<dbReference type="AlphaFoldDB" id="A0AAW2F133"/>
<keyword evidence="2" id="KW-0472">Membrane</keyword>
<organism evidence="3 4">
    <name type="scientific">Cardiocondyla obscurior</name>
    <dbReference type="NCBI Taxonomy" id="286306"/>
    <lineage>
        <taxon>Eukaryota</taxon>
        <taxon>Metazoa</taxon>
        <taxon>Ecdysozoa</taxon>
        <taxon>Arthropoda</taxon>
        <taxon>Hexapoda</taxon>
        <taxon>Insecta</taxon>
        <taxon>Pterygota</taxon>
        <taxon>Neoptera</taxon>
        <taxon>Endopterygota</taxon>
        <taxon>Hymenoptera</taxon>
        <taxon>Apocrita</taxon>
        <taxon>Aculeata</taxon>
        <taxon>Formicoidea</taxon>
        <taxon>Formicidae</taxon>
        <taxon>Myrmicinae</taxon>
        <taxon>Cardiocondyla</taxon>
    </lineage>
</organism>
<protein>
    <submittedName>
        <fullName evidence="3">Uncharacterized protein</fullName>
    </submittedName>
</protein>
<evidence type="ECO:0000313" key="4">
    <source>
        <dbReference type="Proteomes" id="UP001430953"/>
    </source>
</evidence>
<feature type="transmembrane region" description="Helical" evidence="2">
    <location>
        <begin position="36"/>
        <end position="57"/>
    </location>
</feature>
<comment type="caution">
    <text evidence="3">The sequence shown here is derived from an EMBL/GenBank/DDBJ whole genome shotgun (WGS) entry which is preliminary data.</text>
</comment>